<accession>A0ABN0ZG52</accession>
<evidence type="ECO:0000313" key="2">
    <source>
        <dbReference type="EMBL" id="GAA0446314.1"/>
    </source>
</evidence>
<sequence>MTRQQISGHLSAHLSAIDAALAAPGDAGRLLTLRRSAECWDADPADERAAAEEFEAERSALDGVLSLRWGPPGVLDLTPHLERSAMGLPVRPPLADLSALTPTAHVWTVGECRVATGVGRAAEYLPYELVAAVWPDSEAGPPLPRQGGHSSANAAARSRPYSSASVAGFQ</sequence>
<evidence type="ECO:0000256" key="1">
    <source>
        <dbReference type="SAM" id="MobiDB-lite"/>
    </source>
</evidence>
<name>A0ABN0ZG52_9ACTN</name>
<feature type="compositionally biased region" description="Low complexity" evidence="1">
    <location>
        <begin position="150"/>
        <end position="170"/>
    </location>
</feature>
<dbReference type="RefSeq" id="WP_346092991.1">
    <property type="nucleotide sequence ID" value="NZ_BAAABY010000007.1"/>
</dbReference>
<protein>
    <recommendedName>
        <fullName evidence="4">Mycothiol-dependent maleylpyruvate isomerase metal-binding domain-containing protein</fullName>
    </recommendedName>
</protein>
<proteinExistence type="predicted"/>
<evidence type="ECO:0000313" key="3">
    <source>
        <dbReference type="Proteomes" id="UP001500909"/>
    </source>
</evidence>
<reference evidence="2 3" key="1">
    <citation type="journal article" date="2019" name="Int. J. Syst. Evol. Microbiol.">
        <title>The Global Catalogue of Microorganisms (GCM) 10K type strain sequencing project: providing services to taxonomists for standard genome sequencing and annotation.</title>
        <authorList>
            <consortium name="The Broad Institute Genomics Platform"/>
            <consortium name="The Broad Institute Genome Sequencing Center for Infectious Disease"/>
            <person name="Wu L."/>
            <person name="Ma J."/>
        </authorList>
    </citation>
    <scope>NUCLEOTIDE SEQUENCE [LARGE SCALE GENOMIC DNA]</scope>
    <source>
        <strain evidence="2 3">JCM 4805</strain>
    </source>
</reference>
<dbReference type="Proteomes" id="UP001500909">
    <property type="component" value="Unassembled WGS sequence"/>
</dbReference>
<gene>
    <name evidence="2" type="ORF">GCM10010361_07770</name>
</gene>
<evidence type="ECO:0008006" key="4">
    <source>
        <dbReference type="Google" id="ProtNLM"/>
    </source>
</evidence>
<comment type="caution">
    <text evidence="2">The sequence shown here is derived from an EMBL/GenBank/DDBJ whole genome shotgun (WGS) entry which is preliminary data.</text>
</comment>
<dbReference type="EMBL" id="BAAABY010000007">
    <property type="protein sequence ID" value="GAA0446314.1"/>
    <property type="molecule type" value="Genomic_DNA"/>
</dbReference>
<feature type="region of interest" description="Disordered" evidence="1">
    <location>
        <begin position="140"/>
        <end position="170"/>
    </location>
</feature>
<keyword evidence="3" id="KW-1185">Reference proteome</keyword>
<organism evidence="2 3">
    <name type="scientific">Streptomyces olivaceiscleroticus</name>
    <dbReference type="NCBI Taxonomy" id="68245"/>
    <lineage>
        <taxon>Bacteria</taxon>
        <taxon>Bacillati</taxon>
        <taxon>Actinomycetota</taxon>
        <taxon>Actinomycetes</taxon>
        <taxon>Kitasatosporales</taxon>
        <taxon>Streptomycetaceae</taxon>
        <taxon>Streptomyces</taxon>
    </lineage>
</organism>